<organism evidence="1 2">
    <name type="scientific">Batillaria attramentaria</name>
    <dbReference type="NCBI Taxonomy" id="370345"/>
    <lineage>
        <taxon>Eukaryota</taxon>
        <taxon>Metazoa</taxon>
        <taxon>Spiralia</taxon>
        <taxon>Lophotrochozoa</taxon>
        <taxon>Mollusca</taxon>
        <taxon>Gastropoda</taxon>
        <taxon>Caenogastropoda</taxon>
        <taxon>Sorbeoconcha</taxon>
        <taxon>Cerithioidea</taxon>
        <taxon>Batillariidae</taxon>
        <taxon>Batillaria</taxon>
    </lineage>
</organism>
<evidence type="ECO:0000313" key="2">
    <source>
        <dbReference type="Proteomes" id="UP001519460"/>
    </source>
</evidence>
<dbReference type="AlphaFoldDB" id="A0ABD0J9M8"/>
<reference evidence="1 2" key="1">
    <citation type="journal article" date="2023" name="Sci. Data">
        <title>Genome assembly of the Korean intertidal mud-creeper Batillaria attramentaria.</title>
        <authorList>
            <person name="Patra A.K."/>
            <person name="Ho P.T."/>
            <person name="Jun S."/>
            <person name="Lee S.J."/>
            <person name="Kim Y."/>
            <person name="Won Y.J."/>
        </authorList>
    </citation>
    <scope>NUCLEOTIDE SEQUENCE [LARGE SCALE GENOMIC DNA]</scope>
    <source>
        <strain evidence="1">Wonlab-2016</strain>
    </source>
</reference>
<dbReference type="Proteomes" id="UP001519460">
    <property type="component" value="Unassembled WGS sequence"/>
</dbReference>
<protein>
    <submittedName>
        <fullName evidence="1">Uncharacterized protein</fullName>
    </submittedName>
</protein>
<evidence type="ECO:0000313" key="1">
    <source>
        <dbReference type="EMBL" id="KAK7466547.1"/>
    </source>
</evidence>
<gene>
    <name evidence="1" type="ORF">BaRGS_00037369</name>
</gene>
<name>A0ABD0J9M8_9CAEN</name>
<keyword evidence="2" id="KW-1185">Reference proteome</keyword>
<accession>A0ABD0J9M8</accession>
<dbReference type="EMBL" id="JACVVK020000556">
    <property type="protein sequence ID" value="KAK7466547.1"/>
    <property type="molecule type" value="Genomic_DNA"/>
</dbReference>
<proteinExistence type="predicted"/>
<sequence length="75" mass="8234">MSPTDRLLTRTWAKDTLDGESNARWHLLYNAWYRPAGSVRPCNLNTNIRAYVGQGNAALSSAGKGVRGVDDGAWL</sequence>
<comment type="caution">
    <text evidence="1">The sequence shown here is derived from an EMBL/GenBank/DDBJ whole genome shotgun (WGS) entry which is preliminary data.</text>
</comment>
<feature type="non-terminal residue" evidence="1">
    <location>
        <position position="75"/>
    </location>
</feature>